<dbReference type="InterPro" id="IPR040040">
    <property type="entry name" value="ATG11"/>
</dbReference>
<feature type="compositionally biased region" description="Pro residues" evidence="9">
    <location>
        <begin position="623"/>
        <end position="632"/>
    </location>
</feature>
<feature type="domain" description="Autophagy-related protein 11 C-terminal" evidence="11">
    <location>
        <begin position="1134"/>
        <end position="1284"/>
    </location>
</feature>
<comment type="subcellular location">
    <subcellularLocation>
        <location evidence="7">Preautophagosomal structure membrane</location>
        <topology evidence="7">Peripheral membrane protein</topology>
    </subcellularLocation>
    <subcellularLocation>
        <location evidence="7">Vacuole membrane</location>
        <topology evidence="7">Peripheral membrane protein</topology>
    </subcellularLocation>
    <text evidence="7">During pexophagy, accumulates in the vacuolar membrane region, where the peroxisomes contact the vacuole.</text>
</comment>
<evidence type="ECO:0000256" key="8">
    <source>
        <dbReference type="SAM" id="Coils"/>
    </source>
</evidence>
<evidence type="ECO:0000256" key="7">
    <source>
        <dbReference type="RuleBase" id="RU367075"/>
    </source>
</evidence>
<feature type="coiled-coil region" evidence="8">
    <location>
        <begin position="698"/>
        <end position="835"/>
    </location>
</feature>
<dbReference type="Gene3D" id="1.10.287.1490">
    <property type="match status" value="1"/>
</dbReference>
<evidence type="ECO:0000256" key="3">
    <source>
        <dbReference type="ARBA" id="ARBA00022448"/>
    </source>
</evidence>
<organism evidence="12 13">
    <name type="scientific">Scytalidium lignicola</name>
    <name type="common">Hyphomycete</name>
    <dbReference type="NCBI Taxonomy" id="5539"/>
    <lineage>
        <taxon>Eukaryota</taxon>
        <taxon>Fungi</taxon>
        <taxon>Dikarya</taxon>
        <taxon>Ascomycota</taxon>
        <taxon>Pezizomycotina</taxon>
        <taxon>Leotiomycetes</taxon>
        <taxon>Leotiomycetes incertae sedis</taxon>
        <taxon>Scytalidium</taxon>
    </lineage>
</organism>
<feature type="compositionally biased region" description="Low complexity" evidence="9">
    <location>
        <begin position="1364"/>
        <end position="1376"/>
    </location>
</feature>
<evidence type="ECO:0000313" key="13">
    <source>
        <dbReference type="Proteomes" id="UP000258309"/>
    </source>
</evidence>
<dbReference type="PANTHER" id="PTHR13222:SF1">
    <property type="entry name" value="RB1-INDUCIBLE COILED-COIL PROTEIN 1"/>
    <property type="match status" value="1"/>
</dbReference>
<reference evidence="12 13" key="1">
    <citation type="submission" date="2018-05" db="EMBL/GenBank/DDBJ databases">
        <title>Draft genome sequence of Scytalidium lignicola DSM 105466, a ubiquitous saprotrophic fungus.</title>
        <authorList>
            <person name="Buettner E."/>
            <person name="Gebauer A.M."/>
            <person name="Hofrichter M."/>
            <person name="Liers C."/>
            <person name="Kellner H."/>
        </authorList>
    </citation>
    <scope>NUCLEOTIDE SEQUENCE [LARGE SCALE GENOMIC DNA]</scope>
    <source>
        <strain evidence="12 13">DSM 105466</strain>
    </source>
</reference>
<comment type="subunit">
    <text evidence="7">Homodimer.</text>
</comment>
<dbReference type="OMA" id="GLRWYLI"/>
<dbReference type="GO" id="GO:0061709">
    <property type="term" value="P:reticulophagy"/>
    <property type="evidence" value="ECO:0007669"/>
    <property type="project" value="TreeGrafter"/>
</dbReference>
<proteinExistence type="inferred from homology"/>
<dbReference type="Pfam" id="PF04108">
    <property type="entry name" value="ATG17_like"/>
    <property type="match status" value="1"/>
</dbReference>
<evidence type="ECO:0000256" key="5">
    <source>
        <dbReference type="ARBA" id="ARBA00023006"/>
    </source>
</evidence>
<dbReference type="GO" id="GO:0060090">
    <property type="term" value="F:molecular adaptor activity"/>
    <property type="evidence" value="ECO:0007669"/>
    <property type="project" value="TreeGrafter"/>
</dbReference>
<evidence type="ECO:0000259" key="10">
    <source>
        <dbReference type="Pfam" id="PF04108"/>
    </source>
</evidence>
<feature type="compositionally biased region" description="Polar residues" evidence="9">
    <location>
        <begin position="1327"/>
        <end position="1343"/>
    </location>
</feature>
<feature type="coiled-coil region" evidence="8">
    <location>
        <begin position="575"/>
        <end position="602"/>
    </location>
</feature>
<evidence type="ECO:0000256" key="1">
    <source>
        <dbReference type="ARBA" id="ARBA00009729"/>
    </source>
</evidence>
<comment type="caution">
    <text evidence="12">The sequence shown here is derived from an EMBL/GenBank/DDBJ whole genome shotgun (WGS) entry which is preliminary data.</text>
</comment>
<feature type="region of interest" description="Disordered" evidence="9">
    <location>
        <begin position="1306"/>
        <end position="1346"/>
    </location>
</feature>
<feature type="compositionally biased region" description="Low complexity" evidence="9">
    <location>
        <begin position="647"/>
        <end position="656"/>
    </location>
</feature>
<feature type="non-terminal residue" evidence="12">
    <location>
        <position position="1"/>
    </location>
</feature>
<feature type="non-terminal residue" evidence="12">
    <location>
        <position position="1410"/>
    </location>
</feature>
<comment type="similarity">
    <text evidence="1 7">Belongs to the ATG11 family.</text>
</comment>
<comment type="function">
    <text evidence="7">Involved in cytoplasm to vacuole transport (Cvt), pexophagy, mitophagy and nucleophagy. Recruits mitochondria for their selective degradation via autophagy (mitophagy) during starvation. Works as scaffold proteins that recruit ATG proteins to the pre-autophagosome (PAS), the site of vesicle/autophagosome formation. Required for the Cvt vesicles completion.</text>
</comment>
<feature type="region of interest" description="Disordered" evidence="9">
    <location>
        <begin position="1357"/>
        <end position="1376"/>
    </location>
</feature>
<name>A0A3E2HRL8_SCYLI</name>
<dbReference type="GO" id="GO:0034045">
    <property type="term" value="C:phagophore assembly site membrane"/>
    <property type="evidence" value="ECO:0007669"/>
    <property type="project" value="UniProtKB-SubCell"/>
</dbReference>
<dbReference type="GO" id="GO:0015031">
    <property type="term" value="P:protein transport"/>
    <property type="evidence" value="ECO:0007669"/>
    <property type="project" value="UniProtKB-KW"/>
</dbReference>
<dbReference type="GO" id="GO:0034727">
    <property type="term" value="P:piecemeal microautophagy of the nucleus"/>
    <property type="evidence" value="ECO:0007669"/>
    <property type="project" value="TreeGrafter"/>
</dbReference>
<keyword evidence="6 8" id="KW-0175">Coiled coil</keyword>
<evidence type="ECO:0000256" key="4">
    <source>
        <dbReference type="ARBA" id="ARBA00022927"/>
    </source>
</evidence>
<dbReference type="Proteomes" id="UP000258309">
    <property type="component" value="Unassembled WGS sequence"/>
</dbReference>
<dbReference type="GO" id="GO:0019901">
    <property type="term" value="F:protein kinase binding"/>
    <property type="evidence" value="ECO:0007669"/>
    <property type="project" value="TreeGrafter"/>
</dbReference>
<feature type="domain" description="Autophagy protein ATG17-like" evidence="10">
    <location>
        <begin position="124"/>
        <end position="477"/>
    </location>
</feature>
<dbReference type="PANTHER" id="PTHR13222">
    <property type="entry name" value="RB1-INDUCIBLE COILED-COIL"/>
    <property type="match status" value="1"/>
</dbReference>
<evidence type="ECO:0000313" key="12">
    <source>
        <dbReference type="EMBL" id="RFU36010.1"/>
    </source>
</evidence>
<dbReference type="OrthoDB" id="447953at2759"/>
<dbReference type="GO" id="GO:0000045">
    <property type="term" value="P:autophagosome assembly"/>
    <property type="evidence" value="ECO:0007669"/>
    <property type="project" value="UniProtKB-UniRule"/>
</dbReference>
<accession>A0A3E2HRL8</accession>
<feature type="region of interest" description="Disordered" evidence="9">
    <location>
        <begin position="1245"/>
        <end position="1268"/>
    </location>
</feature>
<feature type="compositionally biased region" description="Polar residues" evidence="9">
    <location>
        <begin position="609"/>
        <end position="620"/>
    </location>
</feature>
<evidence type="ECO:0000256" key="9">
    <source>
        <dbReference type="SAM" id="MobiDB-lite"/>
    </source>
</evidence>
<evidence type="ECO:0000259" key="11">
    <source>
        <dbReference type="Pfam" id="PF10377"/>
    </source>
</evidence>
<dbReference type="GO" id="GO:0000422">
    <property type="term" value="P:autophagy of mitochondrion"/>
    <property type="evidence" value="ECO:0007669"/>
    <property type="project" value="TreeGrafter"/>
</dbReference>
<dbReference type="STRING" id="5539.A0A3E2HRL8"/>
<dbReference type="EMBL" id="NCSJ02000003">
    <property type="protein sequence ID" value="RFU36010.1"/>
    <property type="molecule type" value="Genomic_DNA"/>
</dbReference>
<feature type="region of interest" description="Disordered" evidence="9">
    <location>
        <begin position="604"/>
        <end position="667"/>
    </location>
</feature>
<keyword evidence="5 7" id="KW-0072">Autophagy</keyword>
<dbReference type="GO" id="GO:0005774">
    <property type="term" value="C:vacuolar membrane"/>
    <property type="evidence" value="ECO:0007669"/>
    <property type="project" value="UniProtKB-SubCell"/>
</dbReference>
<sequence length="1410" mass="158230">MQVVADKRRKLQRAAAADFEGAGMALQIFIAHTGQRLQTDPAAFASLDGFKTWVEKHSPIAVQDQISLTAQGKVIRVQSLLTEKEILVYDRRIIQPTSPGLAKSLITDIPLSAKYIVAKPPDTISDQTDLQAWRDLFMTRRSWALKVVDDCTVMAEETQRRYDEIEVITRCVDAAVMNLEKHVKGVDQKNADVQAWAQDIQKEQGNAGSEWEASLVQFRQLPSTAHIIRFITGRDVRRSSRKPALDDLLDVEEIKKAGKLIRNMSTQLTRNRSELGMKVDTILAYTDDLFDKVEKGVARSILSQAPESVQLMQDIEAIAKKVNSDYESILGYANTPKNVSQASKSALLHTKNFLPNLAKRALEMDGLLRTATETRNAIAVESLGFMHTVTNLTSMVSEANAQFAAIELDNASIEAFHLLSSVNLLPVTYASFLAESIRRREWNDKVRSDSSTLVNEMAMFQDEELRRRRKWQKGTGSALWGDRAENKVVSLEVNLLGSEEEWPQVTRQDLIDLLDALKAQDTKPAIINDVSKIISELNNPTKQQSKRVKAFKNGSIHEAAIGRSALLLRGDDDLIRSLQEEKQKTESKLKTAESRVRRLEDLLHRQSHVSRTSSGNVFQLPSNPSPESPNIPFPVGSPRFPDDTSRRSSVSSRRFSANQGAEEKATQQKILSLEGELIAERERASGMEKELSAQTSAANDLKAKVDETSSTNKDLMENFEAQHREFAEERRSLETEMKRLKARLEEVEDELDRALGSRENAKSTVDERISSLQDELDDYRKEAMAEAQKAQGQIEFLRNESKLQQQANDSLEKQLQKAREENKELLARVEKAEIAEDEHVQTLEKVYQRLSSNAILPDDVPTLSEALINIAADVAAELEAQRHNAALAISDRDDAQRTVEETRTQISDLKNMLSTEEKESTQLRETLSEERNRYAALESELEDKRSQLSTMRAKVADGETGSEALRRRLEEEERKVTSLSKDFASRQSLVGSLEEELRSRQDKLLSTQSKLEKLNTRFESRTTRAKDLTQRVYSQNDRLCRLLERLSYSVTREGNSMVITRIPRPERSATYDSSDPGSSLRRSISVAGGKRAMTDSGDLDLLHWMHDDDSNAEAEKYEAYLNAIGSFDMEAFCETITKRIRDIEYTAKKYSKDAKAYREKSHRAQKEAHEKIAFKNFKEGDLALFLPTRNQSTGAWAAFNVGAPHYFLREQDSHKLRTRDWLLARIQKIEDRVVDLSKSLVGNRPNISDRRSFGETSNGGDSFEDDNPFDLSDGLRWYLIDATEEKPGAPSTPGLAKSTVASAHIDATGSIRRSKKSSNGGVEGLNRTLSKSLDSRRSSTNSKKAAPGVLQIVKPGSDTAFQKTASPATPTTETAQAQLIRTASKDALGTPERSRMTEVQTHNIDDLMGP</sequence>
<keyword evidence="4 7" id="KW-0653">Protein transport</keyword>
<dbReference type="InterPro" id="IPR045326">
    <property type="entry name" value="ATG17-like_dom"/>
</dbReference>
<gene>
    <name evidence="12" type="ORF">B7463_g407</name>
</gene>
<dbReference type="Pfam" id="PF10377">
    <property type="entry name" value="ATG11"/>
    <property type="match status" value="1"/>
</dbReference>
<feature type="region of interest" description="Disordered" evidence="9">
    <location>
        <begin position="938"/>
        <end position="966"/>
    </location>
</feature>
<evidence type="ECO:0000256" key="2">
    <source>
        <dbReference type="ARBA" id="ARBA00013804"/>
    </source>
</evidence>
<dbReference type="InterPro" id="IPR019460">
    <property type="entry name" value="Atg11_C"/>
</dbReference>
<keyword evidence="13" id="KW-1185">Reference proteome</keyword>
<dbReference type="GO" id="GO:0034517">
    <property type="term" value="P:ribophagy"/>
    <property type="evidence" value="ECO:0007669"/>
    <property type="project" value="TreeGrafter"/>
</dbReference>
<feature type="region of interest" description="Disordered" evidence="9">
    <location>
        <begin position="1383"/>
        <end position="1410"/>
    </location>
</feature>
<dbReference type="GO" id="GO:1990316">
    <property type="term" value="C:Atg1/ULK1 kinase complex"/>
    <property type="evidence" value="ECO:0007669"/>
    <property type="project" value="TreeGrafter"/>
</dbReference>
<protein>
    <recommendedName>
        <fullName evidence="2 7">Autophagy-related protein 11</fullName>
    </recommendedName>
</protein>
<keyword evidence="7" id="KW-0472">Membrane</keyword>
<dbReference type="GO" id="GO:1903599">
    <property type="term" value="P:positive regulation of autophagy of mitochondrion"/>
    <property type="evidence" value="ECO:0007669"/>
    <property type="project" value="UniProtKB-UniRule"/>
</dbReference>
<keyword evidence="3 7" id="KW-0813">Transport</keyword>
<keyword evidence="7" id="KW-0926">Vacuole</keyword>
<evidence type="ECO:0000256" key="6">
    <source>
        <dbReference type="ARBA" id="ARBA00023054"/>
    </source>
</evidence>